<proteinExistence type="predicted"/>
<feature type="compositionally biased region" description="Basic residues" evidence="1">
    <location>
        <begin position="36"/>
        <end position="61"/>
    </location>
</feature>
<accession>A0A0N5CA58</accession>
<dbReference type="AlphaFoldDB" id="A0A0N5CA58"/>
<sequence length="104" mass="12376">MEENSEAIIRRSLMTNSDQSLISKSFGDDNESVFKRQAKKRKRPAPPKRRRRKRKQKKKQQQLKDKIKDLQNQIDSITGNLNNNQNDNTEGDIYYYEDDAKKKF</sequence>
<evidence type="ECO:0000313" key="2">
    <source>
        <dbReference type="Proteomes" id="UP000046392"/>
    </source>
</evidence>
<feature type="region of interest" description="Disordered" evidence="1">
    <location>
        <begin position="21"/>
        <end position="71"/>
    </location>
</feature>
<reference evidence="3" key="1">
    <citation type="submission" date="2017-02" db="UniProtKB">
        <authorList>
            <consortium name="WormBaseParasite"/>
        </authorList>
    </citation>
    <scope>IDENTIFICATION</scope>
</reference>
<protein>
    <submittedName>
        <fullName evidence="3">BZIP domain-containing protein</fullName>
    </submittedName>
</protein>
<dbReference type="Proteomes" id="UP000046392">
    <property type="component" value="Unplaced"/>
</dbReference>
<name>A0A0N5CA58_STREA</name>
<dbReference type="SUPFAM" id="SSF161270">
    <property type="entry name" value="PspA lactotransferrin-binding region"/>
    <property type="match status" value="1"/>
</dbReference>
<evidence type="ECO:0000256" key="1">
    <source>
        <dbReference type="SAM" id="MobiDB-lite"/>
    </source>
</evidence>
<organism evidence="2 3">
    <name type="scientific">Strongyloides papillosus</name>
    <name type="common">Intestinal threadworm</name>
    <dbReference type="NCBI Taxonomy" id="174720"/>
    <lineage>
        <taxon>Eukaryota</taxon>
        <taxon>Metazoa</taxon>
        <taxon>Ecdysozoa</taxon>
        <taxon>Nematoda</taxon>
        <taxon>Chromadorea</taxon>
        <taxon>Rhabditida</taxon>
        <taxon>Tylenchina</taxon>
        <taxon>Panagrolaimomorpha</taxon>
        <taxon>Strongyloidoidea</taxon>
        <taxon>Strongyloididae</taxon>
        <taxon>Strongyloides</taxon>
    </lineage>
</organism>
<evidence type="ECO:0000313" key="3">
    <source>
        <dbReference type="WBParaSite" id="SPAL_0001478300.1"/>
    </source>
</evidence>
<keyword evidence="2" id="KW-1185">Reference proteome</keyword>
<dbReference type="WBParaSite" id="SPAL_0001478300.1">
    <property type="protein sequence ID" value="SPAL_0001478300.1"/>
    <property type="gene ID" value="SPAL_0001478300"/>
</dbReference>